<feature type="transmembrane region" description="Helical" evidence="7">
    <location>
        <begin position="67"/>
        <end position="86"/>
    </location>
</feature>
<feature type="transmembrane region" description="Helical" evidence="7">
    <location>
        <begin position="35"/>
        <end position="55"/>
    </location>
</feature>
<dbReference type="Proteomes" id="UP000789738">
    <property type="component" value="Unassembled WGS sequence"/>
</dbReference>
<evidence type="ECO:0000313" key="9">
    <source>
        <dbReference type="EMBL" id="CAG9708397.1"/>
    </source>
</evidence>
<keyword evidence="5 7" id="KW-1133">Transmembrane helix</keyword>
<reference evidence="11 13" key="2">
    <citation type="submission" date="2018-06" db="EMBL/GenBank/DDBJ databases">
        <authorList>
            <consortium name="IHU Genomes"/>
        </authorList>
    </citation>
    <scope>NUCLEOTIDE SEQUENCE [LARGE SCALE GENOMIC DNA]</scope>
    <source>
        <strain evidence="11 13">NEC25</strain>
    </source>
</reference>
<dbReference type="GO" id="GO:0005886">
    <property type="term" value="C:plasma membrane"/>
    <property type="evidence" value="ECO:0007669"/>
    <property type="project" value="UniProtKB-SubCell"/>
</dbReference>
<feature type="transmembrane region" description="Helical" evidence="7">
    <location>
        <begin position="6"/>
        <end position="28"/>
    </location>
</feature>
<evidence type="ECO:0000313" key="13">
    <source>
        <dbReference type="Proteomes" id="UP000431451"/>
    </source>
</evidence>
<evidence type="ECO:0000313" key="11">
    <source>
        <dbReference type="EMBL" id="VCT84281.1"/>
    </source>
</evidence>
<dbReference type="Pfam" id="PF03458">
    <property type="entry name" value="Gly_transporter"/>
    <property type="match status" value="2"/>
</dbReference>
<gene>
    <name evidence="9" type="ORF">CNEO_43607</name>
    <name evidence="11" type="ORF">CNEONATNEC25_01881</name>
    <name evidence="10" type="ORF">CQ394_03870</name>
</gene>
<evidence type="ECO:0000256" key="4">
    <source>
        <dbReference type="ARBA" id="ARBA00022692"/>
    </source>
</evidence>
<accession>A0A2A7MIC8</accession>
<evidence type="ECO:0000256" key="5">
    <source>
        <dbReference type="ARBA" id="ARBA00022989"/>
    </source>
</evidence>
<evidence type="ECO:0000256" key="6">
    <source>
        <dbReference type="ARBA" id="ARBA00023136"/>
    </source>
</evidence>
<reference evidence="10 12" key="1">
    <citation type="submission" date="2017-10" db="EMBL/GenBank/DDBJ databases">
        <title>Effective Description of Clostridium neonatale sp. nov. linked to necrotizing enterocolitis in neonates and a clarification of species assignable to the genus Clostridium (Prazmowski 1880) emend. Lawson and Rainey 2016.</title>
        <authorList>
            <person name="Bernard K."/>
            <person name="Burdz T."/>
            <person name="Wiebe D."/>
            <person name="Balcewich B."/>
            <person name="Alfa M."/>
            <person name="Bernier A.-M."/>
        </authorList>
    </citation>
    <scope>NUCLEOTIDE SEQUENCE [LARGE SCALE GENOMIC DNA]</scope>
    <source>
        <strain evidence="10 12">LCDC99A005</strain>
    </source>
</reference>
<dbReference type="EMBL" id="UWJD01000001">
    <property type="protein sequence ID" value="VCT84281.1"/>
    <property type="molecule type" value="Genomic_DNA"/>
</dbReference>
<keyword evidence="6 7" id="KW-0472">Membrane</keyword>
<dbReference type="EMBL" id="CAKJVE010000004">
    <property type="protein sequence ID" value="CAG9708397.1"/>
    <property type="molecule type" value="Genomic_DNA"/>
</dbReference>
<feature type="transmembrane region" description="Helical" evidence="7">
    <location>
        <begin position="186"/>
        <end position="203"/>
    </location>
</feature>
<feature type="transmembrane region" description="Helical" evidence="7">
    <location>
        <begin position="98"/>
        <end position="119"/>
    </location>
</feature>
<dbReference type="PANTHER" id="PTHR30506">
    <property type="entry name" value="INNER MEMBRANE PROTEIN"/>
    <property type="match status" value="1"/>
</dbReference>
<reference evidence="9" key="3">
    <citation type="submission" date="2021-10" db="EMBL/GenBank/DDBJ databases">
        <authorList>
            <person name="Mesa V."/>
        </authorList>
    </citation>
    <scope>NUCLEOTIDE SEQUENCE</scope>
    <source>
        <strain evidence="9">CC3_PB</strain>
    </source>
</reference>
<dbReference type="Proteomes" id="UP000431451">
    <property type="component" value="Unassembled WGS sequence"/>
</dbReference>
<dbReference type="EMBL" id="PDCJ01000001">
    <property type="protein sequence ID" value="PEG30868.1"/>
    <property type="molecule type" value="Genomic_DNA"/>
</dbReference>
<evidence type="ECO:0000259" key="8">
    <source>
        <dbReference type="Pfam" id="PF03458"/>
    </source>
</evidence>
<dbReference type="PANTHER" id="PTHR30506:SF3">
    <property type="entry name" value="UPF0126 INNER MEMBRANE PROTEIN YADS-RELATED"/>
    <property type="match status" value="1"/>
</dbReference>
<sequence length="216" mass="23586">MTYTEFMVFVMEMVGTIAFASSGAMVGIKKNMDIFGVNVLGITTAIGGGIIRDLILGITPPSVFRNYIYVTISILISCILFLIIYIKNEILSSQFLEHYEQIMILFDAIGLGIFTVVGINTAINMGIEDNIFLLTFVGVVTGIGGGMIRDIMAGVTPFVLVKHVYASASIIGAISYILFIKLEIDNILSMVLSSLIVIAIRIASAKYKWNLPKIKK</sequence>
<feature type="transmembrane region" description="Helical" evidence="7">
    <location>
        <begin position="131"/>
        <end position="148"/>
    </location>
</feature>
<feature type="domain" description="Glycine transporter" evidence="8">
    <location>
        <begin position="10"/>
        <end position="83"/>
    </location>
</feature>
<evidence type="ECO:0000256" key="3">
    <source>
        <dbReference type="ARBA" id="ARBA00022475"/>
    </source>
</evidence>
<protein>
    <submittedName>
        <fullName evidence="9">Membrane protein</fullName>
    </submittedName>
</protein>
<keyword evidence="12" id="KW-1185">Reference proteome</keyword>
<dbReference type="RefSeq" id="WP_058295034.1">
    <property type="nucleotide sequence ID" value="NZ_CAKJVD010000017.1"/>
</dbReference>
<comment type="subcellular location">
    <subcellularLocation>
        <location evidence="1">Cell membrane</location>
        <topology evidence="1">Multi-pass membrane protein</topology>
    </subcellularLocation>
</comment>
<evidence type="ECO:0000313" key="12">
    <source>
        <dbReference type="Proteomes" id="UP000220840"/>
    </source>
</evidence>
<evidence type="ECO:0000256" key="7">
    <source>
        <dbReference type="SAM" id="Phobius"/>
    </source>
</evidence>
<evidence type="ECO:0000256" key="1">
    <source>
        <dbReference type="ARBA" id="ARBA00004651"/>
    </source>
</evidence>
<evidence type="ECO:0000256" key="2">
    <source>
        <dbReference type="ARBA" id="ARBA00008193"/>
    </source>
</evidence>
<keyword evidence="3" id="KW-1003">Cell membrane</keyword>
<feature type="transmembrane region" description="Helical" evidence="7">
    <location>
        <begin position="160"/>
        <end position="180"/>
    </location>
</feature>
<keyword evidence="4 7" id="KW-0812">Transmembrane</keyword>
<proteinExistence type="inferred from homology"/>
<dbReference type="GeneID" id="68877237"/>
<dbReference type="Proteomes" id="UP000220840">
    <property type="component" value="Unassembled WGS sequence"/>
</dbReference>
<dbReference type="STRING" id="137838.GCA_001458595_02236"/>
<evidence type="ECO:0000313" key="10">
    <source>
        <dbReference type="EMBL" id="PEG30868.1"/>
    </source>
</evidence>
<dbReference type="InterPro" id="IPR005115">
    <property type="entry name" value="Gly_transporter"/>
</dbReference>
<name>A0A2A7MIC8_9CLOT</name>
<dbReference type="OrthoDB" id="9791874at2"/>
<dbReference type="AlphaFoldDB" id="A0A2A7MIC8"/>
<organism evidence="10 12">
    <name type="scientific">Clostridium neonatale</name>
    <dbReference type="NCBI Taxonomy" id="137838"/>
    <lineage>
        <taxon>Bacteria</taxon>
        <taxon>Bacillati</taxon>
        <taxon>Bacillota</taxon>
        <taxon>Clostridia</taxon>
        <taxon>Eubacteriales</taxon>
        <taxon>Clostridiaceae</taxon>
        <taxon>Clostridium</taxon>
    </lineage>
</organism>
<comment type="similarity">
    <text evidence="2">Belongs to the UPF0126 family.</text>
</comment>
<feature type="domain" description="Glycine transporter" evidence="8">
    <location>
        <begin position="105"/>
        <end position="179"/>
    </location>
</feature>